<feature type="transmembrane region" description="Helical" evidence="8">
    <location>
        <begin position="343"/>
        <end position="364"/>
    </location>
</feature>
<dbReference type="FunCoup" id="S8EAF0">
    <property type="interactions" value="100"/>
</dbReference>
<feature type="transmembrane region" description="Helical" evidence="8">
    <location>
        <begin position="94"/>
        <end position="115"/>
    </location>
</feature>
<sequence>MQADSSIDVVQSEHRGSTDSDVLKGESRGLLRRLGLSFFLFGLINNVLYVIILSAALDLVPPSTPKGIIAFCNIFPSMLAKLGWPYLLRGRVRYAQRLVGCATVSILGMWVVAAFDSLSMRLLGICCASFSSGLGELTFLQLSTRYHPRSVAGHSVGYFASGTGAAGLVGAFLWWELRGLGVRTGVGLSSILPLVIPLTYFLLLPRSFTFASTMLPPEDLPDSVVGAEYTALPTSEDVDQEADNASGVAKPSNVALSMEDKWRLVKPLIGRYMMPLFCVYLFEYTINQGIAPTLIYPVPAQAEHPLISKIIQSIRDYYPLWQLVYQTSVFLSRSTLSVGLPPLPAALLPLPAIIQAFVLLTLALESAVGLFDGGGDGGALAFGLVFGLVSIEGICGGLAYVNVYHRVNQDASERVELDTEESRERARQEREFKIGSIGIADGAGILLASIVSVPTEVALCRAQVGRGRTLCKGL</sequence>
<dbReference type="EMBL" id="KE504138">
    <property type="protein sequence ID" value="EPT01987.1"/>
    <property type="molecule type" value="Genomic_DNA"/>
</dbReference>
<dbReference type="STRING" id="743788.S8EAF0"/>
<dbReference type="HOGENOM" id="CLU_029663_3_1_1"/>
<feature type="transmembrane region" description="Helical" evidence="8">
    <location>
        <begin position="155"/>
        <end position="175"/>
    </location>
</feature>
<evidence type="ECO:0000256" key="5">
    <source>
        <dbReference type="ARBA" id="ARBA00022970"/>
    </source>
</evidence>
<dbReference type="InterPro" id="IPR036259">
    <property type="entry name" value="MFS_trans_sf"/>
</dbReference>
<evidence type="ECO:0000256" key="3">
    <source>
        <dbReference type="ARBA" id="ARBA00022448"/>
    </source>
</evidence>
<feature type="compositionally biased region" description="Basic and acidic residues" evidence="9">
    <location>
        <begin position="11"/>
        <end position="22"/>
    </location>
</feature>
<dbReference type="Pfam" id="PF02487">
    <property type="entry name" value="CLN3"/>
    <property type="match status" value="1"/>
</dbReference>
<dbReference type="GO" id="GO:0006865">
    <property type="term" value="P:amino acid transport"/>
    <property type="evidence" value="ECO:0007669"/>
    <property type="project" value="UniProtKB-KW"/>
</dbReference>
<feature type="transmembrane region" description="Helical" evidence="8">
    <location>
        <begin position="68"/>
        <end position="87"/>
    </location>
</feature>
<evidence type="ECO:0000313" key="11">
    <source>
        <dbReference type="Proteomes" id="UP000015241"/>
    </source>
</evidence>
<keyword evidence="7 8" id="KW-0472">Membrane</keyword>
<dbReference type="InParanoid" id="S8EAF0"/>
<organism evidence="10 11">
    <name type="scientific">Fomitopsis schrenkii</name>
    <name type="common">Brown rot fungus</name>
    <dbReference type="NCBI Taxonomy" id="2126942"/>
    <lineage>
        <taxon>Eukaryota</taxon>
        <taxon>Fungi</taxon>
        <taxon>Dikarya</taxon>
        <taxon>Basidiomycota</taxon>
        <taxon>Agaricomycotina</taxon>
        <taxon>Agaricomycetes</taxon>
        <taxon>Polyporales</taxon>
        <taxon>Fomitopsis</taxon>
    </lineage>
</organism>
<dbReference type="InterPro" id="IPR003492">
    <property type="entry name" value="Battenin_disease_Cln3"/>
</dbReference>
<keyword evidence="11" id="KW-1185">Reference proteome</keyword>
<evidence type="ECO:0000256" key="8">
    <source>
        <dbReference type="RuleBase" id="RU361113"/>
    </source>
</evidence>
<dbReference type="AlphaFoldDB" id="S8EAF0"/>
<proteinExistence type="inferred from homology"/>
<dbReference type="Proteomes" id="UP000015241">
    <property type="component" value="Unassembled WGS sequence"/>
</dbReference>
<name>S8EAF0_FOMSC</name>
<accession>S8EAF0</accession>
<keyword evidence="3" id="KW-0813">Transport</keyword>
<dbReference type="eggNOG" id="KOG3880">
    <property type="taxonomic scope" value="Eukaryota"/>
</dbReference>
<dbReference type="OrthoDB" id="5965864at2759"/>
<dbReference type="GO" id="GO:0005774">
    <property type="term" value="C:vacuolar membrane"/>
    <property type="evidence" value="ECO:0007669"/>
    <property type="project" value="UniProtKB-SubCell"/>
</dbReference>
<keyword evidence="6 8" id="KW-1133">Transmembrane helix</keyword>
<evidence type="ECO:0000256" key="9">
    <source>
        <dbReference type="SAM" id="MobiDB-lite"/>
    </source>
</evidence>
<evidence type="ECO:0000256" key="4">
    <source>
        <dbReference type="ARBA" id="ARBA00022692"/>
    </source>
</evidence>
<evidence type="ECO:0000256" key="6">
    <source>
        <dbReference type="ARBA" id="ARBA00022989"/>
    </source>
</evidence>
<evidence type="ECO:0000313" key="10">
    <source>
        <dbReference type="EMBL" id="EPT01987.1"/>
    </source>
</evidence>
<evidence type="ECO:0000256" key="1">
    <source>
        <dbReference type="ARBA" id="ARBA00004127"/>
    </source>
</evidence>
<feature type="transmembrane region" description="Helical" evidence="8">
    <location>
        <begin position="187"/>
        <end position="204"/>
    </location>
</feature>
<dbReference type="PANTHER" id="PTHR10981">
    <property type="entry name" value="BATTENIN"/>
    <property type="match status" value="1"/>
</dbReference>
<keyword evidence="4 8" id="KW-0812">Transmembrane</keyword>
<evidence type="ECO:0000256" key="7">
    <source>
        <dbReference type="ARBA" id="ARBA00023136"/>
    </source>
</evidence>
<feature type="transmembrane region" description="Helical" evidence="8">
    <location>
        <begin position="121"/>
        <end position="143"/>
    </location>
</feature>
<evidence type="ECO:0000256" key="2">
    <source>
        <dbReference type="ARBA" id="ARBA00007467"/>
    </source>
</evidence>
<comment type="similarity">
    <text evidence="2 8">Belongs to the battenin family.</text>
</comment>
<protein>
    <recommendedName>
        <fullName evidence="8">Protein BTN</fullName>
    </recommendedName>
</protein>
<feature type="transmembrane region" description="Helical" evidence="8">
    <location>
        <begin position="379"/>
        <end position="401"/>
    </location>
</feature>
<dbReference type="GO" id="GO:0051453">
    <property type="term" value="P:regulation of intracellular pH"/>
    <property type="evidence" value="ECO:0007669"/>
    <property type="project" value="TreeGrafter"/>
</dbReference>
<dbReference type="SUPFAM" id="SSF103473">
    <property type="entry name" value="MFS general substrate transporter"/>
    <property type="match status" value="1"/>
</dbReference>
<feature type="region of interest" description="Disordered" evidence="9">
    <location>
        <begin position="1"/>
        <end position="22"/>
    </location>
</feature>
<dbReference type="PRINTS" id="PR01315">
    <property type="entry name" value="BATTENIN"/>
</dbReference>
<reference evidence="10 11" key="1">
    <citation type="journal article" date="2012" name="Science">
        <title>The Paleozoic origin of enzymatic lignin decomposition reconstructed from 31 fungal genomes.</title>
        <authorList>
            <person name="Floudas D."/>
            <person name="Binder M."/>
            <person name="Riley R."/>
            <person name="Barry K."/>
            <person name="Blanchette R.A."/>
            <person name="Henrissat B."/>
            <person name="Martinez A.T."/>
            <person name="Otillar R."/>
            <person name="Spatafora J.W."/>
            <person name="Yadav J.S."/>
            <person name="Aerts A."/>
            <person name="Benoit I."/>
            <person name="Boyd A."/>
            <person name="Carlson A."/>
            <person name="Copeland A."/>
            <person name="Coutinho P.M."/>
            <person name="de Vries R.P."/>
            <person name="Ferreira P."/>
            <person name="Findley K."/>
            <person name="Foster B."/>
            <person name="Gaskell J."/>
            <person name="Glotzer D."/>
            <person name="Gorecki P."/>
            <person name="Heitman J."/>
            <person name="Hesse C."/>
            <person name="Hori C."/>
            <person name="Igarashi K."/>
            <person name="Jurgens J.A."/>
            <person name="Kallen N."/>
            <person name="Kersten P."/>
            <person name="Kohler A."/>
            <person name="Kuees U."/>
            <person name="Kumar T.K.A."/>
            <person name="Kuo A."/>
            <person name="LaButti K."/>
            <person name="Larrondo L.F."/>
            <person name="Lindquist E."/>
            <person name="Ling A."/>
            <person name="Lombard V."/>
            <person name="Lucas S."/>
            <person name="Lundell T."/>
            <person name="Martin R."/>
            <person name="McLaughlin D.J."/>
            <person name="Morgenstern I."/>
            <person name="Morin E."/>
            <person name="Murat C."/>
            <person name="Nagy L.G."/>
            <person name="Nolan M."/>
            <person name="Ohm R.A."/>
            <person name="Patyshakuliyeva A."/>
            <person name="Rokas A."/>
            <person name="Ruiz-Duenas F.J."/>
            <person name="Sabat G."/>
            <person name="Salamov A."/>
            <person name="Samejima M."/>
            <person name="Schmutz J."/>
            <person name="Slot J.C."/>
            <person name="St John F."/>
            <person name="Stenlid J."/>
            <person name="Sun H."/>
            <person name="Sun S."/>
            <person name="Syed K."/>
            <person name="Tsang A."/>
            <person name="Wiebenga A."/>
            <person name="Young D."/>
            <person name="Pisabarro A."/>
            <person name="Eastwood D.C."/>
            <person name="Martin F."/>
            <person name="Cullen D."/>
            <person name="Grigoriev I.V."/>
            <person name="Hibbett D.S."/>
        </authorList>
    </citation>
    <scope>NUCLEOTIDE SEQUENCE</scope>
    <source>
        <strain evidence="11">FP-58527</strain>
    </source>
</reference>
<comment type="subcellular location">
    <subcellularLocation>
        <location evidence="1">Endomembrane system</location>
        <topology evidence="1">Multi-pass membrane protein</topology>
    </subcellularLocation>
    <subcellularLocation>
        <location evidence="8">Vacuole membrane</location>
        <topology evidence="8">Multi-pass membrane protein</topology>
    </subcellularLocation>
</comment>
<keyword evidence="8" id="KW-0926">Vacuole</keyword>
<feature type="transmembrane region" description="Helical" evidence="8">
    <location>
        <begin position="34"/>
        <end position="56"/>
    </location>
</feature>
<dbReference type="GO" id="GO:0012505">
    <property type="term" value="C:endomembrane system"/>
    <property type="evidence" value="ECO:0007669"/>
    <property type="project" value="UniProtKB-SubCell"/>
</dbReference>
<keyword evidence="5" id="KW-0029">Amino-acid transport</keyword>
<gene>
    <name evidence="10" type="ORF">FOMPIDRAFT_1048275</name>
</gene>
<dbReference type="PANTHER" id="PTHR10981:SF0">
    <property type="entry name" value="BATTENIN"/>
    <property type="match status" value="1"/>
</dbReference>